<dbReference type="InterPro" id="IPR000713">
    <property type="entry name" value="Mur_ligase_N"/>
</dbReference>
<evidence type="ECO:0000256" key="12">
    <source>
        <dbReference type="ARBA" id="ARBA00023316"/>
    </source>
</evidence>
<dbReference type="SUPFAM" id="SSF51984">
    <property type="entry name" value="MurCD N-terminal domain"/>
    <property type="match status" value="1"/>
</dbReference>
<comment type="subcellular location">
    <subcellularLocation>
        <location evidence="1 14">Cytoplasm</location>
    </subcellularLocation>
</comment>
<evidence type="ECO:0000256" key="11">
    <source>
        <dbReference type="ARBA" id="ARBA00023306"/>
    </source>
</evidence>
<reference evidence="18" key="1">
    <citation type="journal article" date="2020" name="mSystems">
        <title>Genome- and Community-Level Interaction Insights into Carbon Utilization and Element Cycling Functions of Hydrothermarchaeota in Hydrothermal Sediment.</title>
        <authorList>
            <person name="Zhou Z."/>
            <person name="Liu Y."/>
            <person name="Xu W."/>
            <person name="Pan J."/>
            <person name="Luo Z.H."/>
            <person name="Li M."/>
        </authorList>
    </citation>
    <scope>NUCLEOTIDE SEQUENCE [LARGE SCALE GENOMIC DNA]</scope>
    <source>
        <strain evidence="18">HyVt-505</strain>
    </source>
</reference>
<keyword evidence="10 14" id="KW-0573">Peptidoglycan synthesis</keyword>
<name>A0A832J2E3_9GAMM</name>
<dbReference type="AlphaFoldDB" id="A0A832J2E3"/>
<comment type="function">
    <text evidence="14">Cell wall formation.</text>
</comment>
<evidence type="ECO:0000256" key="5">
    <source>
        <dbReference type="ARBA" id="ARBA00022598"/>
    </source>
</evidence>
<organism evidence="18">
    <name type="scientific">Candidatus Tenderia electrophaga</name>
    <dbReference type="NCBI Taxonomy" id="1748243"/>
    <lineage>
        <taxon>Bacteria</taxon>
        <taxon>Pseudomonadati</taxon>
        <taxon>Pseudomonadota</taxon>
        <taxon>Gammaproteobacteria</taxon>
        <taxon>Candidatus Tenderiales</taxon>
        <taxon>Candidatus Tenderiaceae</taxon>
        <taxon>Candidatus Tenderia</taxon>
    </lineage>
</organism>
<keyword evidence="6 14" id="KW-0132">Cell division</keyword>
<dbReference type="GO" id="GO:0008763">
    <property type="term" value="F:UDP-N-acetylmuramate-L-alanine ligase activity"/>
    <property type="evidence" value="ECO:0007669"/>
    <property type="project" value="UniProtKB-UniRule"/>
</dbReference>
<dbReference type="Gene3D" id="3.90.190.20">
    <property type="entry name" value="Mur ligase, C-terminal domain"/>
    <property type="match status" value="1"/>
</dbReference>
<comment type="pathway">
    <text evidence="2 14">Cell wall biogenesis; peptidoglycan biosynthesis.</text>
</comment>
<sequence length="465" mass="50185">MRRIKHLHFVGIGGAGMGGIAEVLHNLGYQVSGSDLGSNAMTQRLSSLGINIDHNHVAENVQRCDALVISSAVQEDNPEVVAAHERRIPVVPRAEMLAELMRFRFGIAVAGTHGKTTTTSLIASLLAAAELDPTFVIGGKLNSSGTNARLGSGEYLVAEADESDASFLYLQPMLAVVTNVDADHMSTYGGDYNKLRQTFIEFLHHLPFYGLAVICVDDAGAREVMAECTRPMLTYGFSEEADLRAANVRQQGNTTVFDVIRNGREDVLEVTLNMGGRHNVLNAMAAIAVAQELDVKDDIIVPALASFEGIGRRFQINGEVETGKGKVLLVDDYGHHPREVAAIVSAIRDGWPERRLVVAFQPHRYSRTRDLFEDFSITLSEVDVLVLLEVYAAGEDPIAGADSRSLARAIRTRGQVDPVFIETIDDLPHALDGVIREGDIVLTLGAGNVGVAAANLLQQWQGGAA</sequence>
<dbReference type="NCBIfam" id="TIGR01082">
    <property type="entry name" value="murC"/>
    <property type="match status" value="1"/>
</dbReference>
<evidence type="ECO:0000256" key="13">
    <source>
        <dbReference type="ARBA" id="ARBA00047833"/>
    </source>
</evidence>
<dbReference type="Gene3D" id="3.40.1190.10">
    <property type="entry name" value="Mur-like, catalytic domain"/>
    <property type="match status" value="1"/>
</dbReference>
<dbReference type="InterPro" id="IPR013221">
    <property type="entry name" value="Mur_ligase_cen"/>
</dbReference>
<dbReference type="InterPro" id="IPR004101">
    <property type="entry name" value="Mur_ligase_C"/>
</dbReference>
<dbReference type="SUPFAM" id="SSF53244">
    <property type="entry name" value="MurD-like peptide ligases, peptide-binding domain"/>
    <property type="match status" value="1"/>
</dbReference>
<evidence type="ECO:0000256" key="10">
    <source>
        <dbReference type="ARBA" id="ARBA00022984"/>
    </source>
</evidence>
<evidence type="ECO:0000259" key="15">
    <source>
        <dbReference type="Pfam" id="PF01225"/>
    </source>
</evidence>
<protein>
    <recommendedName>
        <fullName evidence="3 14">UDP-N-acetylmuramate--L-alanine ligase</fullName>
        <ecNumber evidence="3 14">6.3.2.8</ecNumber>
    </recommendedName>
    <alternativeName>
        <fullName evidence="14">UDP-N-acetylmuramoyl-L-alanine synthetase</fullName>
    </alternativeName>
</protein>
<dbReference type="UniPathway" id="UPA00219"/>
<keyword evidence="8 14" id="KW-0067">ATP-binding</keyword>
<dbReference type="GO" id="GO:0008360">
    <property type="term" value="P:regulation of cell shape"/>
    <property type="evidence" value="ECO:0007669"/>
    <property type="project" value="UniProtKB-KW"/>
</dbReference>
<evidence type="ECO:0000256" key="7">
    <source>
        <dbReference type="ARBA" id="ARBA00022741"/>
    </source>
</evidence>
<dbReference type="GO" id="GO:0005737">
    <property type="term" value="C:cytoplasm"/>
    <property type="evidence" value="ECO:0007669"/>
    <property type="project" value="UniProtKB-SubCell"/>
</dbReference>
<evidence type="ECO:0000256" key="14">
    <source>
        <dbReference type="HAMAP-Rule" id="MF_00046"/>
    </source>
</evidence>
<dbReference type="FunFam" id="3.40.1190.10:FF:000001">
    <property type="entry name" value="UDP-N-acetylmuramate--L-alanine ligase"/>
    <property type="match status" value="1"/>
</dbReference>
<evidence type="ECO:0000256" key="3">
    <source>
        <dbReference type="ARBA" id="ARBA00012211"/>
    </source>
</evidence>
<dbReference type="GO" id="GO:0071555">
    <property type="term" value="P:cell wall organization"/>
    <property type="evidence" value="ECO:0007669"/>
    <property type="project" value="UniProtKB-KW"/>
</dbReference>
<feature type="domain" description="Mur ligase N-terminal catalytic" evidence="15">
    <location>
        <begin position="6"/>
        <end position="103"/>
    </location>
</feature>
<evidence type="ECO:0000256" key="2">
    <source>
        <dbReference type="ARBA" id="ARBA00004752"/>
    </source>
</evidence>
<dbReference type="PANTHER" id="PTHR43445">
    <property type="entry name" value="UDP-N-ACETYLMURAMATE--L-ALANINE LIGASE-RELATED"/>
    <property type="match status" value="1"/>
</dbReference>
<feature type="domain" description="Mur ligase central" evidence="17">
    <location>
        <begin position="109"/>
        <end position="290"/>
    </location>
</feature>
<feature type="binding site" evidence="14">
    <location>
        <begin position="111"/>
        <end position="117"/>
    </location>
    <ligand>
        <name>ATP</name>
        <dbReference type="ChEBI" id="CHEBI:30616"/>
    </ligand>
</feature>
<dbReference type="Pfam" id="PF08245">
    <property type="entry name" value="Mur_ligase_M"/>
    <property type="match status" value="1"/>
</dbReference>
<dbReference type="InterPro" id="IPR050061">
    <property type="entry name" value="MurCDEF_pg_biosynth"/>
</dbReference>
<evidence type="ECO:0000256" key="4">
    <source>
        <dbReference type="ARBA" id="ARBA00022490"/>
    </source>
</evidence>
<keyword evidence="7 14" id="KW-0547">Nucleotide-binding</keyword>
<keyword evidence="9 14" id="KW-0133">Cell shape</keyword>
<evidence type="ECO:0000256" key="8">
    <source>
        <dbReference type="ARBA" id="ARBA00022840"/>
    </source>
</evidence>
<dbReference type="PANTHER" id="PTHR43445:SF3">
    <property type="entry name" value="UDP-N-ACETYLMURAMATE--L-ALANINE LIGASE"/>
    <property type="match status" value="1"/>
</dbReference>
<dbReference type="SUPFAM" id="SSF53623">
    <property type="entry name" value="MurD-like peptide ligases, catalytic domain"/>
    <property type="match status" value="1"/>
</dbReference>
<comment type="catalytic activity">
    <reaction evidence="13 14">
        <text>UDP-N-acetyl-alpha-D-muramate + L-alanine + ATP = UDP-N-acetyl-alpha-D-muramoyl-L-alanine + ADP + phosphate + H(+)</text>
        <dbReference type="Rhea" id="RHEA:23372"/>
        <dbReference type="ChEBI" id="CHEBI:15378"/>
        <dbReference type="ChEBI" id="CHEBI:30616"/>
        <dbReference type="ChEBI" id="CHEBI:43474"/>
        <dbReference type="ChEBI" id="CHEBI:57972"/>
        <dbReference type="ChEBI" id="CHEBI:70757"/>
        <dbReference type="ChEBI" id="CHEBI:83898"/>
        <dbReference type="ChEBI" id="CHEBI:456216"/>
        <dbReference type="EC" id="6.3.2.8"/>
    </reaction>
</comment>
<evidence type="ECO:0000313" key="18">
    <source>
        <dbReference type="EMBL" id="HHJ80042.1"/>
    </source>
</evidence>
<keyword evidence="12 14" id="KW-0961">Cell wall biogenesis/degradation</keyword>
<feature type="domain" description="Mur ligase C-terminal" evidence="16">
    <location>
        <begin position="312"/>
        <end position="447"/>
    </location>
</feature>
<evidence type="ECO:0000256" key="9">
    <source>
        <dbReference type="ARBA" id="ARBA00022960"/>
    </source>
</evidence>
<evidence type="ECO:0000259" key="16">
    <source>
        <dbReference type="Pfam" id="PF02875"/>
    </source>
</evidence>
<comment type="caution">
    <text evidence="18">The sequence shown here is derived from an EMBL/GenBank/DDBJ whole genome shotgun (WGS) entry which is preliminary data.</text>
</comment>
<evidence type="ECO:0000256" key="6">
    <source>
        <dbReference type="ARBA" id="ARBA00022618"/>
    </source>
</evidence>
<keyword evidence="11 14" id="KW-0131">Cell cycle</keyword>
<comment type="similarity">
    <text evidence="14">Belongs to the MurCDEF family.</text>
</comment>
<gene>
    <name evidence="14" type="primary">murC</name>
    <name evidence="18" type="ORF">ENJ65_00245</name>
</gene>
<keyword evidence="4 14" id="KW-0963">Cytoplasm</keyword>
<proteinExistence type="inferred from homology"/>
<dbReference type="Pfam" id="PF02875">
    <property type="entry name" value="Mur_ligase_C"/>
    <property type="match status" value="1"/>
</dbReference>
<dbReference type="InterPro" id="IPR036615">
    <property type="entry name" value="Mur_ligase_C_dom_sf"/>
</dbReference>
<dbReference type="Proteomes" id="UP000885832">
    <property type="component" value="Unassembled WGS sequence"/>
</dbReference>
<dbReference type="Pfam" id="PF01225">
    <property type="entry name" value="Mur_ligase"/>
    <property type="match status" value="1"/>
</dbReference>
<dbReference type="Gene3D" id="3.40.50.720">
    <property type="entry name" value="NAD(P)-binding Rossmann-like Domain"/>
    <property type="match status" value="1"/>
</dbReference>
<dbReference type="HAMAP" id="MF_00046">
    <property type="entry name" value="MurC"/>
    <property type="match status" value="1"/>
</dbReference>
<dbReference type="EMBL" id="DRNF01000017">
    <property type="protein sequence ID" value="HHJ80042.1"/>
    <property type="molecule type" value="Genomic_DNA"/>
</dbReference>
<evidence type="ECO:0000259" key="17">
    <source>
        <dbReference type="Pfam" id="PF08245"/>
    </source>
</evidence>
<accession>A0A832J2E3</accession>
<evidence type="ECO:0000256" key="1">
    <source>
        <dbReference type="ARBA" id="ARBA00004496"/>
    </source>
</evidence>
<dbReference type="InterPro" id="IPR005758">
    <property type="entry name" value="UDP-N-AcMur_Ala_ligase_MurC"/>
</dbReference>
<dbReference type="GO" id="GO:0051301">
    <property type="term" value="P:cell division"/>
    <property type="evidence" value="ECO:0007669"/>
    <property type="project" value="UniProtKB-KW"/>
</dbReference>
<dbReference type="GO" id="GO:0005524">
    <property type="term" value="F:ATP binding"/>
    <property type="evidence" value="ECO:0007669"/>
    <property type="project" value="UniProtKB-UniRule"/>
</dbReference>
<dbReference type="InterPro" id="IPR036565">
    <property type="entry name" value="Mur-like_cat_sf"/>
</dbReference>
<dbReference type="GO" id="GO:0009252">
    <property type="term" value="P:peptidoglycan biosynthetic process"/>
    <property type="evidence" value="ECO:0007669"/>
    <property type="project" value="UniProtKB-UniRule"/>
</dbReference>
<dbReference type="EC" id="6.3.2.8" evidence="3 14"/>
<keyword evidence="5 14" id="KW-0436">Ligase</keyword>